<dbReference type="SUPFAM" id="SSF102405">
    <property type="entry name" value="MCP/YpsA-like"/>
    <property type="match status" value="1"/>
</dbReference>
<evidence type="ECO:0000256" key="3">
    <source>
        <dbReference type="ARBA" id="ARBA00031983"/>
    </source>
</evidence>
<keyword evidence="6" id="KW-1185">Reference proteome</keyword>
<protein>
    <recommendedName>
        <fullName evidence="3">AMP nucleosidase</fullName>
        <ecNumber evidence="2">3.2.2.4</ecNumber>
    </recommendedName>
    <alternativeName>
        <fullName evidence="3">AMP nucleosidase</fullName>
    </alternativeName>
</protein>
<dbReference type="Gene3D" id="3.40.50.450">
    <property type="match status" value="1"/>
</dbReference>
<dbReference type="Proteomes" id="UP000199377">
    <property type="component" value="Unassembled WGS sequence"/>
</dbReference>
<dbReference type="RefSeq" id="WP_092860733.1">
    <property type="nucleotide sequence ID" value="NZ_FOQH01000006.1"/>
</dbReference>
<organism evidence="5 6">
    <name type="scientific">Albimonas pacifica</name>
    <dbReference type="NCBI Taxonomy" id="1114924"/>
    <lineage>
        <taxon>Bacteria</taxon>
        <taxon>Pseudomonadati</taxon>
        <taxon>Pseudomonadota</taxon>
        <taxon>Alphaproteobacteria</taxon>
        <taxon>Rhodobacterales</taxon>
        <taxon>Paracoccaceae</taxon>
        <taxon>Albimonas</taxon>
    </lineage>
</organism>
<dbReference type="EC" id="3.2.2.4" evidence="2"/>
<comment type="catalytic activity">
    <reaction evidence="1">
        <text>AMP + H2O = D-ribose 5-phosphate + adenine</text>
        <dbReference type="Rhea" id="RHEA:20129"/>
        <dbReference type="ChEBI" id="CHEBI:15377"/>
        <dbReference type="ChEBI" id="CHEBI:16708"/>
        <dbReference type="ChEBI" id="CHEBI:78346"/>
        <dbReference type="ChEBI" id="CHEBI:456215"/>
        <dbReference type="EC" id="3.2.2.4"/>
    </reaction>
</comment>
<dbReference type="OrthoDB" id="9801098at2"/>
<gene>
    <name evidence="5" type="ORF">SAMN05216258_106294</name>
</gene>
<name>A0A1I3I207_9RHOB</name>
<evidence type="ECO:0000313" key="6">
    <source>
        <dbReference type="Proteomes" id="UP000199377"/>
    </source>
</evidence>
<dbReference type="Pfam" id="PF03641">
    <property type="entry name" value="Lysine_decarbox"/>
    <property type="match status" value="1"/>
</dbReference>
<feature type="region of interest" description="Disordered" evidence="4">
    <location>
        <begin position="1"/>
        <end position="39"/>
    </location>
</feature>
<dbReference type="AlphaFoldDB" id="A0A1I3I207"/>
<accession>A0A1I3I207</accession>
<reference evidence="5 6" key="1">
    <citation type="submission" date="2016-10" db="EMBL/GenBank/DDBJ databases">
        <authorList>
            <person name="de Groot N.N."/>
        </authorList>
    </citation>
    <scope>NUCLEOTIDE SEQUENCE [LARGE SCALE GENOMIC DNA]</scope>
    <source>
        <strain evidence="5 6">CGMCC 1.11030</strain>
    </source>
</reference>
<dbReference type="PANTHER" id="PTHR43393:SF3">
    <property type="entry name" value="LYSINE DECARBOXYLASE-LIKE PROTEIN"/>
    <property type="match status" value="1"/>
</dbReference>
<dbReference type="GO" id="GO:0008714">
    <property type="term" value="F:AMP nucleosidase activity"/>
    <property type="evidence" value="ECO:0007669"/>
    <property type="project" value="UniProtKB-EC"/>
</dbReference>
<proteinExistence type="predicted"/>
<dbReference type="InterPro" id="IPR031100">
    <property type="entry name" value="LOG_fam"/>
</dbReference>
<sequence length="324" mass="34697">MTDDGGAERPGSTIGDLAEEEGPASPPPGAPGCSPKAACDDPAAPARVAALMASPGYRLADEDLGFLQSDLARGVRLELEYFKAEAALRAEGIAHSIVVFGSSRIPEPAAALRALEAARAAAAAAPGDRAGRRALRVAERMVSASRWYTVAREFAALLAEAAERPHGQRVAIVTGGGPGLMEAANRGSFEAGAISVGLNIDLPHEQYPNPYLSDGLALRFRYFALRKMHFLQRARALVAFPGGFGTFDELFETLTLLQTRKAEPLPVVLVGRAFWSRAVDFEFLAEEGVIAPEDLELFVYAETAAEIRDHIARWHAARRLPLLD</sequence>
<dbReference type="EMBL" id="FOQH01000006">
    <property type="protein sequence ID" value="SFI41880.1"/>
    <property type="molecule type" value="Genomic_DNA"/>
</dbReference>
<dbReference type="STRING" id="1114924.SAMN05216258_106294"/>
<evidence type="ECO:0000256" key="2">
    <source>
        <dbReference type="ARBA" id="ARBA00011985"/>
    </source>
</evidence>
<dbReference type="GO" id="GO:0005829">
    <property type="term" value="C:cytosol"/>
    <property type="evidence" value="ECO:0007669"/>
    <property type="project" value="TreeGrafter"/>
</dbReference>
<dbReference type="GO" id="GO:0009691">
    <property type="term" value="P:cytokinin biosynthetic process"/>
    <property type="evidence" value="ECO:0007669"/>
    <property type="project" value="InterPro"/>
</dbReference>
<dbReference type="PANTHER" id="PTHR43393">
    <property type="entry name" value="CYTOKININ RIBOSIDE 5'-MONOPHOSPHATE PHOSPHORIBOHYDROLASE"/>
    <property type="match status" value="1"/>
</dbReference>
<evidence type="ECO:0000256" key="4">
    <source>
        <dbReference type="SAM" id="MobiDB-lite"/>
    </source>
</evidence>
<dbReference type="InterPro" id="IPR005269">
    <property type="entry name" value="LOG"/>
</dbReference>
<dbReference type="NCBIfam" id="TIGR00730">
    <property type="entry name" value="Rossman fold protein, TIGR00730 family"/>
    <property type="match status" value="1"/>
</dbReference>
<dbReference type="InterPro" id="IPR052341">
    <property type="entry name" value="LOG_family_nucleotidases"/>
</dbReference>
<evidence type="ECO:0000313" key="5">
    <source>
        <dbReference type="EMBL" id="SFI41880.1"/>
    </source>
</evidence>
<evidence type="ECO:0000256" key="1">
    <source>
        <dbReference type="ARBA" id="ARBA00000274"/>
    </source>
</evidence>